<name>A0A286RJ72_9BACT</name>
<reference evidence="10 11" key="1">
    <citation type="journal article" name="Front. Microbiol.">
        <title>Sugar Metabolism of the First Thermophilic Planctomycete Thermogutta terrifontis: Comparative Genomic and Transcriptomic Approaches.</title>
        <authorList>
            <person name="Elcheninov A.G."/>
            <person name="Menzel P."/>
            <person name="Gudbergsdottir S.R."/>
            <person name="Slesarev A.I."/>
            <person name="Kadnikov V.V."/>
            <person name="Krogh A."/>
            <person name="Bonch-Osmolovskaya E.A."/>
            <person name="Peng X."/>
            <person name="Kublanov I.V."/>
        </authorList>
    </citation>
    <scope>NUCLEOTIDE SEQUENCE [LARGE SCALE GENOMIC DNA]</scope>
    <source>
        <strain evidence="10 11">R1</strain>
    </source>
</reference>
<organism evidence="10 11">
    <name type="scientific">Thermogutta terrifontis</name>
    <dbReference type="NCBI Taxonomy" id="1331910"/>
    <lineage>
        <taxon>Bacteria</taxon>
        <taxon>Pseudomonadati</taxon>
        <taxon>Planctomycetota</taxon>
        <taxon>Planctomycetia</taxon>
        <taxon>Pirellulales</taxon>
        <taxon>Thermoguttaceae</taxon>
        <taxon>Thermogutta</taxon>
    </lineage>
</organism>
<evidence type="ECO:0000313" key="11">
    <source>
        <dbReference type="Proteomes" id="UP000215086"/>
    </source>
</evidence>
<evidence type="ECO:0000256" key="6">
    <source>
        <dbReference type="RuleBase" id="RU004057"/>
    </source>
</evidence>
<keyword evidence="4 8" id="KW-1133">Transmembrane helix</keyword>
<evidence type="ECO:0000259" key="9">
    <source>
        <dbReference type="Pfam" id="PF01618"/>
    </source>
</evidence>
<dbReference type="AlphaFoldDB" id="A0A286RJ72"/>
<keyword evidence="11" id="KW-1185">Reference proteome</keyword>
<evidence type="ECO:0000256" key="1">
    <source>
        <dbReference type="ARBA" id="ARBA00004651"/>
    </source>
</evidence>
<feature type="region of interest" description="Disordered" evidence="7">
    <location>
        <begin position="44"/>
        <end position="68"/>
    </location>
</feature>
<sequence length="280" mass="30197">MRQGFFSTWTGAVVATLAGLTLFLGVVPYFPRFVERVAAAEEAAPADDQLPEAAPAAQGAGAPETEARPQEKSVLRWFFESLGWTYTLAFLTISFSFVALLVMNLVSCRREAVMPSALIDGFETLFNEKKFQEAYELAKNDDSFLGQVLSAGLAKLSAGYSQAIEAMQEVGEEQAMRMEHRLSYIGLIGTISPMVGLLGTVDGMVRSFSVIANSTTTPKPSELARGISTALITTLVGLIIAIPAIIAYGFLRNRIARLVLEVGIVSEGLMSRFSTAAPRK</sequence>
<keyword evidence="2" id="KW-1003">Cell membrane</keyword>
<keyword evidence="6" id="KW-0813">Transport</keyword>
<dbReference type="PANTHER" id="PTHR30625">
    <property type="entry name" value="PROTEIN TOLQ"/>
    <property type="match status" value="1"/>
</dbReference>
<dbReference type="KEGG" id="ttf:THTE_3405"/>
<dbReference type="PANTHER" id="PTHR30625:SF17">
    <property type="entry name" value="TOLQ-RELATED"/>
    <property type="match status" value="1"/>
</dbReference>
<feature type="transmembrane region" description="Helical" evidence="8">
    <location>
        <begin position="182"/>
        <end position="201"/>
    </location>
</feature>
<evidence type="ECO:0000256" key="3">
    <source>
        <dbReference type="ARBA" id="ARBA00022692"/>
    </source>
</evidence>
<evidence type="ECO:0000313" key="10">
    <source>
        <dbReference type="EMBL" id="ASV76007.1"/>
    </source>
</evidence>
<evidence type="ECO:0000256" key="2">
    <source>
        <dbReference type="ARBA" id="ARBA00022475"/>
    </source>
</evidence>
<feature type="transmembrane region" description="Helical" evidence="8">
    <location>
        <begin position="227"/>
        <end position="251"/>
    </location>
</feature>
<dbReference type="Pfam" id="PF01618">
    <property type="entry name" value="MotA_ExbB"/>
    <property type="match status" value="1"/>
</dbReference>
<dbReference type="RefSeq" id="WP_095415889.1">
    <property type="nucleotide sequence ID" value="NZ_CP018477.1"/>
</dbReference>
<evidence type="ECO:0000256" key="7">
    <source>
        <dbReference type="SAM" id="MobiDB-lite"/>
    </source>
</evidence>
<comment type="similarity">
    <text evidence="6">Belongs to the exbB/tolQ family.</text>
</comment>
<evidence type="ECO:0000256" key="5">
    <source>
        <dbReference type="ARBA" id="ARBA00023136"/>
    </source>
</evidence>
<keyword evidence="3 8" id="KW-0812">Transmembrane</keyword>
<feature type="transmembrane region" description="Helical" evidence="8">
    <location>
        <begin position="12"/>
        <end position="30"/>
    </location>
</feature>
<dbReference type="Proteomes" id="UP000215086">
    <property type="component" value="Chromosome"/>
</dbReference>
<feature type="transmembrane region" description="Helical" evidence="8">
    <location>
        <begin position="84"/>
        <end position="106"/>
    </location>
</feature>
<dbReference type="InterPro" id="IPR002898">
    <property type="entry name" value="MotA_ExbB_proton_chnl"/>
</dbReference>
<evidence type="ECO:0000256" key="4">
    <source>
        <dbReference type="ARBA" id="ARBA00022989"/>
    </source>
</evidence>
<comment type="subcellular location">
    <subcellularLocation>
        <location evidence="1">Cell membrane</location>
        <topology evidence="1">Multi-pass membrane protein</topology>
    </subcellularLocation>
    <subcellularLocation>
        <location evidence="6">Membrane</location>
        <topology evidence="6">Multi-pass membrane protein</topology>
    </subcellularLocation>
</comment>
<proteinExistence type="inferred from homology"/>
<dbReference type="EMBL" id="CP018477">
    <property type="protein sequence ID" value="ASV76007.1"/>
    <property type="molecule type" value="Genomic_DNA"/>
</dbReference>
<feature type="compositionally biased region" description="Low complexity" evidence="7">
    <location>
        <begin position="44"/>
        <end position="64"/>
    </location>
</feature>
<dbReference type="InterPro" id="IPR050790">
    <property type="entry name" value="ExbB/TolQ_transport"/>
</dbReference>
<accession>A0A286RJ72</accession>
<keyword evidence="5 8" id="KW-0472">Membrane</keyword>
<gene>
    <name evidence="10" type="ORF">THTE_3405</name>
</gene>
<feature type="domain" description="MotA/TolQ/ExbB proton channel" evidence="9">
    <location>
        <begin position="143"/>
        <end position="261"/>
    </location>
</feature>
<dbReference type="OrthoDB" id="9809716at2"/>
<evidence type="ECO:0000256" key="8">
    <source>
        <dbReference type="SAM" id="Phobius"/>
    </source>
</evidence>
<dbReference type="GO" id="GO:0017038">
    <property type="term" value="P:protein import"/>
    <property type="evidence" value="ECO:0007669"/>
    <property type="project" value="TreeGrafter"/>
</dbReference>
<keyword evidence="6" id="KW-0653">Protein transport</keyword>
<protein>
    <submittedName>
        <fullName evidence="10">MotA/TolQ/ExbB proton channel family protein</fullName>
    </submittedName>
</protein>
<dbReference type="GO" id="GO:0005886">
    <property type="term" value="C:plasma membrane"/>
    <property type="evidence" value="ECO:0007669"/>
    <property type="project" value="UniProtKB-SubCell"/>
</dbReference>